<proteinExistence type="predicted"/>
<dbReference type="EMBL" id="BNAY01000006">
    <property type="protein sequence ID" value="GHH25535.1"/>
    <property type="molecule type" value="Genomic_DNA"/>
</dbReference>
<comment type="caution">
    <text evidence="1">The sequence shown here is derived from an EMBL/GenBank/DDBJ whole genome shotgun (WGS) entry which is preliminary data.</text>
</comment>
<sequence length="152" mass="16024">MQIERRHARTVPARPRGYREGVRTKAILLALLLVLSGCGSNEVPVTVKPTRSEGPDVLPIKLKALSTDQCYLAPGTESPKGCQKYVTELSSAAGSVRKRRPDLSAQADLLDRPISVFRTANCQDQAAPGGPCGQALGDMAAALTSVKSLVGG</sequence>
<protein>
    <submittedName>
        <fullName evidence="1">Uncharacterized protein</fullName>
    </submittedName>
</protein>
<organism evidence="1 2">
    <name type="scientific">Amycolatopsis oliviviridis</name>
    <dbReference type="NCBI Taxonomy" id="1471590"/>
    <lineage>
        <taxon>Bacteria</taxon>
        <taxon>Bacillati</taxon>
        <taxon>Actinomycetota</taxon>
        <taxon>Actinomycetes</taxon>
        <taxon>Pseudonocardiales</taxon>
        <taxon>Pseudonocardiaceae</taxon>
        <taxon>Amycolatopsis</taxon>
    </lineage>
</organism>
<gene>
    <name evidence="1" type="ORF">GCM10017790_51250</name>
</gene>
<name>A0ABQ3LVX0_9PSEU</name>
<dbReference type="Proteomes" id="UP000635387">
    <property type="component" value="Unassembled WGS sequence"/>
</dbReference>
<keyword evidence="2" id="KW-1185">Reference proteome</keyword>
<reference evidence="2" key="1">
    <citation type="journal article" date="2019" name="Int. J. Syst. Evol. Microbiol.">
        <title>The Global Catalogue of Microorganisms (GCM) 10K type strain sequencing project: providing services to taxonomists for standard genome sequencing and annotation.</title>
        <authorList>
            <consortium name="The Broad Institute Genomics Platform"/>
            <consortium name="The Broad Institute Genome Sequencing Center for Infectious Disease"/>
            <person name="Wu L."/>
            <person name="Ma J."/>
        </authorList>
    </citation>
    <scope>NUCLEOTIDE SEQUENCE [LARGE SCALE GENOMIC DNA]</scope>
    <source>
        <strain evidence="2">CGMCC 4.7683</strain>
    </source>
</reference>
<evidence type="ECO:0000313" key="1">
    <source>
        <dbReference type="EMBL" id="GHH25535.1"/>
    </source>
</evidence>
<evidence type="ECO:0000313" key="2">
    <source>
        <dbReference type="Proteomes" id="UP000635387"/>
    </source>
</evidence>
<accession>A0ABQ3LVX0</accession>